<keyword evidence="2" id="KW-1185">Reference proteome</keyword>
<dbReference type="Proteomes" id="UP000325440">
    <property type="component" value="Unassembled WGS sequence"/>
</dbReference>
<gene>
    <name evidence="1" type="ORF">CINCED_3A004011</name>
</gene>
<evidence type="ECO:0000313" key="1">
    <source>
        <dbReference type="EMBL" id="VVC30777.1"/>
    </source>
</evidence>
<organism evidence="1 2">
    <name type="scientific">Cinara cedri</name>
    <dbReference type="NCBI Taxonomy" id="506608"/>
    <lineage>
        <taxon>Eukaryota</taxon>
        <taxon>Metazoa</taxon>
        <taxon>Ecdysozoa</taxon>
        <taxon>Arthropoda</taxon>
        <taxon>Hexapoda</taxon>
        <taxon>Insecta</taxon>
        <taxon>Pterygota</taxon>
        <taxon>Neoptera</taxon>
        <taxon>Paraneoptera</taxon>
        <taxon>Hemiptera</taxon>
        <taxon>Sternorrhyncha</taxon>
        <taxon>Aphidomorpha</taxon>
        <taxon>Aphidoidea</taxon>
        <taxon>Aphididae</taxon>
        <taxon>Lachninae</taxon>
        <taxon>Cinara</taxon>
    </lineage>
</organism>
<protein>
    <submittedName>
        <fullName evidence="1">Uncharacterized protein</fullName>
    </submittedName>
</protein>
<name>A0A5E4MLP3_9HEMI</name>
<sequence length="255" mass="27157">MLIIIAVSDGARAHPVPRYINTTVERYSPVIQGGYVSEITFSSSAEKSIFFFFFLIQSCIVPVFSRRKMNSISTVVTALLAVQACDRFVKVQGNAVDRGYVGSQIENYQYGNGGGYGTDYQRIGTIGGGGNSCPSAGQGAASASISSAATLTVPQHRPSSAGYVSITSPGLSSPHHGHDYLASGNAGNCGCGLCGGWSVGGGSASIRATKRNQLLDRLYQRKALQKLNGLQHFQPVHQHQVQFVRPTCHNSGIYY</sequence>
<evidence type="ECO:0000313" key="2">
    <source>
        <dbReference type="Proteomes" id="UP000325440"/>
    </source>
</evidence>
<dbReference type="AlphaFoldDB" id="A0A5E4MLP3"/>
<reference evidence="1 2" key="1">
    <citation type="submission" date="2019-08" db="EMBL/GenBank/DDBJ databases">
        <authorList>
            <person name="Alioto T."/>
            <person name="Alioto T."/>
            <person name="Gomez Garrido J."/>
        </authorList>
    </citation>
    <scope>NUCLEOTIDE SEQUENCE [LARGE SCALE GENOMIC DNA]</scope>
</reference>
<dbReference type="EMBL" id="CABPRJ010000538">
    <property type="protein sequence ID" value="VVC30777.1"/>
    <property type="molecule type" value="Genomic_DNA"/>
</dbReference>
<accession>A0A5E4MLP3</accession>
<proteinExistence type="predicted"/>